<dbReference type="AlphaFoldDB" id="A0A229P5N2"/>
<evidence type="ECO:0000313" key="1">
    <source>
        <dbReference type="EMBL" id="OXM17215.1"/>
    </source>
</evidence>
<organism evidence="1 2">
    <name type="scientific">Paenibacillus herberti</name>
    <dbReference type="NCBI Taxonomy" id="1619309"/>
    <lineage>
        <taxon>Bacteria</taxon>
        <taxon>Bacillati</taxon>
        <taxon>Bacillota</taxon>
        <taxon>Bacilli</taxon>
        <taxon>Bacillales</taxon>
        <taxon>Paenibacillaceae</taxon>
        <taxon>Paenibacillus</taxon>
    </lineage>
</organism>
<reference evidence="1 2" key="1">
    <citation type="submission" date="2017-07" db="EMBL/GenBank/DDBJ databases">
        <title>Paenibacillus herberti R33 genome sequencing and assembly.</title>
        <authorList>
            <person name="Su W."/>
        </authorList>
    </citation>
    <scope>NUCLEOTIDE SEQUENCE [LARGE SCALE GENOMIC DNA]</scope>
    <source>
        <strain evidence="1 2">R33</strain>
    </source>
</reference>
<name>A0A229P5N2_9BACL</name>
<dbReference type="EMBL" id="NMUQ01000001">
    <property type="protein sequence ID" value="OXM17215.1"/>
    <property type="molecule type" value="Genomic_DNA"/>
</dbReference>
<keyword evidence="2" id="KW-1185">Reference proteome</keyword>
<dbReference type="RefSeq" id="WP_089524290.1">
    <property type="nucleotide sequence ID" value="NZ_NMUQ01000001.1"/>
</dbReference>
<sequence length="507" mass="53031">MDCHKQKKSCIIPFSTLQEEIFTDLLENLTASIQPFNIPPAGPLPNVFKVLQNLFKSMRLGLRDQADLFAATELPITAYEQSVGWSSALVAATQTALTELYAFSLLACVSSPVKDGWVGQIRLAETNLAGISGAVPPVITGTILTLDGGNEVTALSYDVTTLLPSEGAIPGIGFTSVSIPVTTDSTDRNVSVDLTSQQPSAHYYAFSMPFAGTITGMTAKFMPNNYRIEDAAYIVRAQLCRATGIVSPYEPLAGIPETQFLLIPPLTGSTAGVTCQGTLNNISFPLAAEDRLVVVFTISSTKEPTPNSNPTTIQGTLSATLTIVPADGSPASLGPIIPFASQGLITLETNATGLSANGGIVGFGFSDTEPLPPDETPFVVTPALNNFAVSVPNGGTVKSIAAYFGALSGQILSQNLTLIVGLYRYNSSDNTIALIDADGEVFIDVPARSYTESSPSNHGISTGLSIAIEPGTQLVLLFSTILNTTPQGLTLIQGWASGGVRIAPGPP</sequence>
<protein>
    <submittedName>
        <fullName evidence="1">Uncharacterized protein</fullName>
    </submittedName>
</protein>
<proteinExistence type="predicted"/>
<evidence type="ECO:0000313" key="2">
    <source>
        <dbReference type="Proteomes" id="UP000215145"/>
    </source>
</evidence>
<accession>A0A229P5N2</accession>
<dbReference type="OrthoDB" id="9817038at2"/>
<gene>
    <name evidence="1" type="ORF">CGZ75_11580</name>
</gene>
<dbReference type="Proteomes" id="UP000215145">
    <property type="component" value="Unassembled WGS sequence"/>
</dbReference>
<comment type="caution">
    <text evidence="1">The sequence shown here is derived from an EMBL/GenBank/DDBJ whole genome shotgun (WGS) entry which is preliminary data.</text>
</comment>